<dbReference type="EMBL" id="JACGWJ010000007">
    <property type="protein sequence ID" value="KAL0409561.1"/>
    <property type="molecule type" value="Genomic_DNA"/>
</dbReference>
<dbReference type="PANTHER" id="PTHR37610">
    <property type="entry name" value="CCHC-TYPE DOMAIN-CONTAINING PROTEIN"/>
    <property type="match status" value="1"/>
</dbReference>
<dbReference type="Pfam" id="PF14244">
    <property type="entry name" value="Retrotran_gag_3"/>
    <property type="match status" value="1"/>
</dbReference>
<feature type="domain" description="Retrotransposon Copia-like N-terminal" evidence="1">
    <location>
        <begin position="40"/>
        <end position="85"/>
    </location>
</feature>
<sequence length="109" mass="11660">MANAGEGETIAAAGSGTRKIGFDALGNGRSGTGSTMLQLHNSDHPVMNLISTHLDGKNYLAWSRAVQRALCAKSKLRFITGTCVKLIGDPKLVEQWIRAHSMVTFGCLM</sequence>
<organism evidence="2">
    <name type="scientific">Sesamum radiatum</name>
    <name type="common">Black benniseed</name>
    <dbReference type="NCBI Taxonomy" id="300843"/>
    <lineage>
        <taxon>Eukaryota</taxon>
        <taxon>Viridiplantae</taxon>
        <taxon>Streptophyta</taxon>
        <taxon>Embryophyta</taxon>
        <taxon>Tracheophyta</taxon>
        <taxon>Spermatophyta</taxon>
        <taxon>Magnoliopsida</taxon>
        <taxon>eudicotyledons</taxon>
        <taxon>Gunneridae</taxon>
        <taxon>Pentapetalae</taxon>
        <taxon>asterids</taxon>
        <taxon>lamiids</taxon>
        <taxon>Lamiales</taxon>
        <taxon>Pedaliaceae</taxon>
        <taxon>Sesamum</taxon>
    </lineage>
</organism>
<gene>
    <name evidence="2" type="ORF">Sradi_1890500</name>
</gene>
<comment type="caution">
    <text evidence="2">The sequence shown here is derived from an EMBL/GenBank/DDBJ whole genome shotgun (WGS) entry which is preliminary data.</text>
</comment>
<proteinExistence type="predicted"/>
<dbReference type="PANTHER" id="PTHR37610:SF40">
    <property type="entry name" value="OS01G0909600 PROTEIN"/>
    <property type="match status" value="1"/>
</dbReference>
<reference evidence="2" key="2">
    <citation type="journal article" date="2024" name="Plant">
        <title>Genomic evolution and insights into agronomic trait innovations of Sesamum species.</title>
        <authorList>
            <person name="Miao H."/>
            <person name="Wang L."/>
            <person name="Qu L."/>
            <person name="Liu H."/>
            <person name="Sun Y."/>
            <person name="Le M."/>
            <person name="Wang Q."/>
            <person name="Wei S."/>
            <person name="Zheng Y."/>
            <person name="Lin W."/>
            <person name="Duan Y."/>
            <person name="Cao H."/>
            <person name="Xiong S."/>
            <person name="Wang X."/>
            <person name="Wei L."/>
            <person name="Li C."/>
            <person name="Ma Q."/>
            <person name="Ju M."/>
            <person name="Zhao R."/>
            <person name="Li G."/>
            <person name="Mu C."/>
            <person name="Tian Q."/>
            <person name="Mei H."/>
            <person name="Zhang T."/>
            <person name="Gao T."/>
            <person name="Zhang H."/>
        </authorList>
    </citation>
    <scope>NUCLEOTIDE SEQUENCE</scope>
    <source>
        <strain evidence="2">G02</strain>
    </source>
</reference>
<name>A0AAW2U169_SESRA</name>
<evidence type="ECO:0000259" key="1">
    <source>
        <dbReference type="Pfam" id="PF14244"/>
    </source>
</evidence>
<dbReference type="InterPro" id="IPR029472">
    <property type="entry name" value="Copia-like_N"/>
</dbReference>
<reference evidence="2" key="1">
    <citation type="submission" date="2020-06" db="EMBL/GenBank/DDBJ databases">
        <authorList>
            <person name="Li T."/>
            <person name="Hu X."/>
            <person name="Zhang T."/>
            <person name="Song X."/>
            <person name="Zhang H."/>
            <person name="Dai N."/>
            <person name="Sheng W."/>
            <person name="Hou X."/>
            <person name="Wei L."/>
        </authorList>
    </citation>
    <scope>NUCLEOTIDE SEQUENCE</scope>
    <source>
        <strain evidence="2">G02</strain>
        <tissue evidence="2">Leaf</tissue>
    </source>
</reference>
<accession>A0AAW2U169</accession>
<dbReference type="AlphaFoldDB" id="A0AAW2U169"/>
<protein>
    <recommendedName>
        <fullName evidence="1">Retrotransposon Copia-like N-terminal domain-containing protein</fullName>
    </recommendedName>
</protein>
<evidence type="ECO:0000313" key="2">
    <source>
        <dbReference type="EMBL" id="KAL0409561.1"/>
    </source>
</evidence>